<reference evidence="2" key="3">
    <citation type="journal article" date="2018" name="Mol. Plant Microbe Interact.">
        <title>Genome sequence resources for the wheat stripe rust pathogen (Puccinia striiformis f. sp. tritici) and the barley stripe rust pathogen (Puccinia striiformis f. sp. hordei).</title>
        <authorList>
            <person name="Xia C."/>
            <person name="Wang M."/>
            <person name="Yin C."/>
            <person name="Cornejo O.E."/>
            <person name="Hulbert S.H."/>
            <person name="Chen X."/>
        </authorList>
    </citation>
    <scope>NUCLEOTIDE SEQUENCE [LARGE SCALE GENOMIC DNA]</scope>
    <source>
        <strain evidence="2">93TX-2</strain>
    </source>
</reference>
<dbReference type="VEuPathDB" id="FungiDB:PSHT_11960"/>
<accession>A0A2S4UZV8</accession>
<dbReference type="VEuPathDB" id="FungiDB:PSTT_01491"/>
<keyword evidence="2" id="KW-1185">Reference proteome</keyword>
<proteinExistence type="predicted"/>
<reference evidence="2" key="2">
    <citation type="journal article" date="2018" name="BMC Genomics">
        <title>Genomic insights into host adaptation between the wheat stripe rust pathogen (Puccinia striiformis f. sp. tritici) and the barley stripe rust pathogen (Puccinia striiformis f. sp. hordei).</title>
        <authorList>
            <person name="Xia C."/>
            <person name="Wang M."/>
            <person name="Yin C."/>
            <person name="Cornejo O.E."/>
            <person name="Hulbert S.H."/>
            <person name="Chen X."/>
        </authorList>
    </citation>
    <scope>NUCLEOTIDE SEQUENCE [LARGE SCALE GENOMIC DNA]</scope>
    <source>
        <strain evidence="2">93TX-2</strain>
    </source>
</reference>
<evidence type="ECO:0000313" key="1">
    <source>
        <dbReference type="EMBL" id="POW02812.1"/>
    </source>
</evidence>
<organism evidence="1 2">
    <name type="scientific">Puccinia striiformis</name>
    <dbReference type="NCBI Taxonomy" id="27350"/>
    <lineage>
        <taxon>Eukaryota</taxon>
        <taxon>Fungi</taxon>
        <taxon>Dikarya</taxon>
        <taxon>Basidiomycota</taxon>
        <taxon>Pucciniomycotina</taxon>
        <taxon>Pucciniomycetes</taxon>
        <taxon>Pucciniales</taxon>
        <taxon>Pucciniaceae</taxon>
        <taxon>Puccinia</taxon>
    </lineage>
</organism>
<gene>
    <name evidence="1" type="ORF">PSHT_11960</name>
</gene>
<reference evidence="1 2" key="1">
    <citation type="submission" date="2017-12" db="EMBL/GenBank/DDBJ databases">
        <title>Gene loss provides genomic basis for host adaptation in cereal stripe rust fungi.</title>
        <authorList>
            <person name="Xia C."/>
        </authorList>
    </citation>
    <scope>NUCLEOTIDE SEQUENCE [LARGE SCALE GENOMIC DNA]</scope>
    <source>
        <strain evidence="1 2">93TX-2</strain>
    </source>
</reference>
<dbReference type="OrthoDB" id="2506958at2759"/>
<dbReference type="Proteomes" id="UP000238274">
    <property type="component" value="Unassembled WGS sequence"/>
</dbReference>
<name>A0A2S4UZV8_9BASI</name>
<dbReference type="PANTHER" id="PTHR33069">
    <property type="entry name" value="CHROMOSOME 7, WHOLE GENOME SHOTGUN SEQUENCE-RELATED"/>
    <property type="match status" value="1"/>
</dbReference>
<protein>
    <submittedName>
        <fullName evidence="1">Uncharacterized protein</fullName>
    </submittedName>
</protein>
<dbReference type="EMBL" id="PKSM01000208">
    <property type="protein sequence ID" value="POW02812.1"/>
    <property type="molecule type" value="Genomic_DNA"/>
</dbReference>
<sequence length="360" mass="41241">MVEVTSQQALFDRLQSNLLPILAQQLAILSDRLDPSALQKEPSSKLKCILELQAALEITLDQIATTLTTIVERNRTQSARGQRTNDQHNTELIRVDGLENYLTGRMFVRMRRVFEESDELIQQLRLSKKQCNHRFDVASIRERLVLNSSSAQGELKRTIKWFTGSQLDRVQDHWPSKLRRIDQILHDLLIRTQVSSNRKQEDRLTGTAEQSSVSPLGDPAIQLVKSLIPVIKLSKLFFKSFSQRGINRKRLISFTPMSFEKLEQVASAAGDFVGNLSEIQQLLTHETSLRRSSYFLIAKTKSLQLRLGSAYCCTVSYFVPLIPDTDGFPTQNLFKAWYEDWYTAFKLTTQNFIKTIKIAC</sequence>
<comment type="caution">
    <text evidence="1">The sequence shown here is derived from an EMBL/GenBank/DDBJ whole genome shotgun (WGS) entry which is preliminary data.</text>
</comment>
<evidence type="ECO:0000313" key="2">
    <source>
        <dbReference type="Proteomes" id="UP000238274"/>
    </source>
</evidence>
<dbReference type="PANTHER" id="PTHR33069:SF3">
    <property type="entry name" value="DYNEIN HEAVY CHAIN TAIL DOMAIN-CONTAINING PROTEIN"/>
    <property type="match status" value="1"/>
</dbReference>